<dbReference type="SMART" id="SM00554">
    <property type="entry name" value="FAS1"/>
    <property type="match status" value="2"/>
</dbReference>
<keyword evidence="6" id="KW-1185">Reference proteome</keyword>
<feature type="region of interest" description="Disordered" evidence="2">
    <location>
        <begin position="477"/>
        <end position="522"/>
    </location>
</feature>
<evidence type="ECO:0000256" key="1">
    <source>
        <dbReference type="ARBA" id="ARBA00007843"/>
    </source>
</evidence>
<dbReference type="InterPro" id="IPR036378">
    <property type="entry name" value="FAS1_dom_sf"/>
</dbReference>
<dbReference type="SUPFAM" id="SSF82153">
    <property type="entry name" value="FAS1 domain"/>
    <property type="match status" value="1"/>
</dbReference>
<sequence>MDLHHHHIKILAFSLHILFLLANSSFAAATAPSQPPSSSSSIAAAAETLRSHGYSLYASTLVSTFSNAAKLSGTILAAPDFIFAFSPSLTSRALPRPSTTLLLYHSLKPPSLRWQDLNSRLDGDELPTLHSDYCLFLFKNPNGELSVASSKKPVLAVNIRQPDLYVDANLTIHGVDGVLDPSTATKCSKVFVSDPVANVQSWVHRSFLDRAIRMLRKRGFHVAATALSLLRPELLNLPAVTVFAPSDNVLFANSVGFRYNARRHVVPERLLMDRMTSFAEGTEFETLAPNKTIFVESGNDVVTVNGARIDGVELYKNKWIILYSIEPMTLDDALGESQDRGRWYESLSAAESQIPVEMSNQSVNGNVNVSTGVPPVASSSTGKPIEPPSPAPASSFLELSETGVPGVSPASGQEYVEDIINKPVKPPAQSPSQFATPVIGGSTDIPCDAYGVTVGVDSSSRFCPANEALEILPESEQIQSAPDEPQFEPTDDIVEPKISKRLLQSEPTPLISEDKERRVSDPTNMAGDLFFYI</sequence>
<feature type="domain" description="FAS1" evidence="4">
    <location>
        <begin position="241"/>
        <end position="332"/>
    </location>
</feature>
<reference evidence="5" key="1">
    <citation type="submission" date="2023-03" db="EMBL/GenBank/DDBJ databases">
        <authorList>
            <person name="Julca I."/>
        </authorList>
    </citation>
    <scope>NUCLEOTIDE SEQUENCE</scope>
</reference>
<proteinExistence type="inferred from homology"/>
<comment type="similarity">
    <text evidence="1">Belongs to the fasciclin-like AGP family.</text>
</comment>
<dbReference type="PANTHER" id="PTHR33985">
    <property type="entry name" value="OS02G0491300 PROTEIN-RELATED"/>
    <property type="match status" value="1"/>
</dbReference>
<dbReference type="PANTHER" id="PTHR33985:SF20">
    <property type="entry name" value="FAS1 DOMAIN-CONTAINING PROTEIN"/>
    <property type="match status" value="1"/>
</dbReference>
<evidence type="ECO:0000313" key="5">
    <source>
        <dbReference type="EMBL" id="CAI9103329.1"/>
    </source>
</evidence>
<dbReference type="AlphaFoldDB" id="A0AAV1D8L3"/>
<dbReference type="InterPro" id="IPR000782">
    <property type="entry name" value="FAS1_domain"/>
</dbReference>
<dbReference type="Proteomes" id="UP001161247">
    <property type="component" value="Chromosome 4"/>
</dbReference>
<accession>A0AAV1D8L3</accession>
<organism evidence="5 6">
    <name type="scientific">Oldenlandia corymbosa var. corymbosa</name>
    <dbReference type="NCBI Taxonomy" id="529605"/>
    <lineage>
        <taxon>Eukaryota</taxon>
        <taxon>Viridiplantae</taxon>
        <taxon>Streptophyta</taxon>
        <taxon>Embryophyta</taxon>
        <taxon>Tracheophyta</taxon>
        <taxon>Spermatophyta</taxon>
        <taxon>Magnoliopsida</taxon>
        <taxon>eudicotyledons</taxon>
        <taxon>Gunneridae</taxon>
        <taxon>Pentapetalae</taxon>
        <taxon>asterids</taxon>
        <taxon>lamiids</taxon>
        <taxon>Gentianales</taxon>
        <taxon>Rubiaceae</taxon>
        <taxon>Rubioideae</taxon>
        <taxon>Spermacoceae</taxon>
        <taxon>Hedyotis-Oldenlandia complex</taxon>
        <taxon>Oldenlandia</taxon>
    </lineage>
</organism>
<gene>
    <name evidence="5" type="ORF">OLC1_LOCUS12527</name>
</gene>
<feature type="region of interest" description="Disordered" evidence="2">
    <location>
        <begin position="371"/>
        <end position="393"/>
    </location>
</feature>
<feature type="chain" id="PRO_5043662212" evidence="3">
    <location>
        <begin position="28"/>
        <end position="533"/>
    </location>
</feature>
<protein>
    <submittedName>
        <fullName evidence="5">OLC1v1001792C1</fullName>
    </submittedName>
</protein>
<evidence type="ECO:0000256" key="3">
    <source>
        <dbReference type="SAM" id="SignalP"/>
    </source>
</evidence>
<feature type="signal peptide" evidence="3">
    <location>
        <begin position="1"/>
        <end position="27"/>
    </location>
</feature>
<name>A0AAV1D8L3_OLDCO</name>
<evidence type="ECO:0000256" key="2">
    <source>
        <dbReference type="SAM" id="MobiDB-lite"/>
    </source>
</evidence>
<evidence type="ECO:0000313" key="6">
    <source>
        <dbReference type="Proteomes" id="UP001161247"/>
    </source>
</evidence>
<evidence type="ECO:0000259" key="4">
    <source>
        <dbReference type="SMART" id="SM00554"/>
    </source>
</evidence>
<dbReference type="EMBL" id="OX459121">
    <property type="protein sequence ID" value="CAI9103329.1"/>
    <property type="molecule type" value="Genomic_DNA"/>
</dbReference>
<keyword evidence="3" id="KW-0732">Signal</keyword>
<dbReference type="InterPro" id="IPR052806">
    <property type="entry name" value="Fasciclin-like_AGP"/>
</dbReference>
<feature type="domain" description="FAS1" evidence="4">
    <location>
        <begin position="74"/>
        <end position="182"/>
    </location>
</feature>